<dbReference type="EMBL" id="VUMT01000007">
    <property type="protein sequence ID" value="MSS63519.1"/>
    <property type="molecule type" value="Genomic_DNA"/>
</dbReference>
<keyword evidence="1" id="KW-0812">Transmembrane</keyword>
<keyword evidence="3" id="KW-1185">Reference proteome</keyword>
<comment type="caution">
    <text evidence="2">The sequence shown here is derived from an EMBL/GenBank/DDBJ whole genome shotgun (WGS) entry which is preliminary data.</text>
</comment>
<evidence type="ECO:0000313" key="2">
    <source>
        <dbReference type="EMBL" id="MSS63519.1"/>
    </source>
</evidence>
<protein>
    <submittedName>
        <fullName evidence="2">Stage V sporulation protein AB</fullName>
    </submittedName>
</protein>
<reference evidence="2 3" key="1">
    <citation type="submission" date="2019-08" db="EMBL/GenBank/DDBJ databases">
        <title>In-depth cultivation of the pig gut microbiome towards novel bacterial diversity and tailored functional studies.</title>
        <authorList>
            <person name="Wylensek D."/>
            <person name="Hitch T.C.A."/>
            <person name="Clavel T."/>
        </authorList>
    </citation>
    <scope>NUCLEOTIDE SEQUENCE [LARGE SCALE GENOMIC DNA]</scope>
    <source>
        <strain evidence="2 3">WCA-693-APC-MOT-I</strain>
    </source>
</reference>
<organism evidence="2 3">
    <name type="scientific">Velocimicrobium porci</name>
    <dbReference type="NCBI Taxonomy" id="2606634"/>
    <lineage>
        <taxon>Bacteria</taxon>
        <taxon>Bacillati</taxon>
        <taxon>Bacillota</taxon>
        <taxon>Clostridia</taxon>
        <taxon>Lachnospirales</taxon>
        <taxon>Lachnospiraceae</taxon>
        <taxon>Velocimicrobium</taxon>
    </lineage>
</organism>
<keyword evidence="1" id="KW-0472">Membrane</keyword>
<sequence>MLIRYLLLFLIGISGGCVVAAGVFAFITMIGIFPRFAGRTHTAPHIYLYETMVIWGGIIGNLIIVFDIHVPISIVGLALFGFFSGVYVGCLAIALAEVLNVFPIFVKRANMTCGLPWIVLFLALGKCFGSFYQLYMK</sequence>
<gene>
    <name evidence="2" type="ORF">FYJ58_06455</name>
</gene>
<feature type="transmembrane region" description="Helical" evidence="1">
    <location>
        <begin position="46"/>
        <end position="66"/>
    </location>
</feature>
<feature type="transmembrane region" description="Helical" evidence="1">
    <location>
        <begin position="114"/>
        <end position="135"/>
    </location>
</feature>
<name>A0A6L5XY31_9FIRM</name>
<dbReference type="InterPro" id="IPR020144">
    <property type="entry name" value="SpoVAB"/>
</dbReference>
<feature type="transmembrane region" description="Helical" evidence="1">
    <location>
        <begin position="72"/>
        <end position="102"/>
    </location>
</feature>
<accession>A0A6L5XY31</accession>
<dbReference type="AlphaFoldDB" id="A0A6L5XY31"/>
<keyword evidence="1" id="KW-1133">Transmembrane helix</keyword>
<evidence type="ECO:0000256" key="1">
    <source>
        <dbReference type="SAM" id="Phobius"/>
    </source>
</evidence>
<evidence type="ECO:0000313" key="3">
    <source>
        <dbReference type="Proteomes" id="UP000482209"/>
    </source>
</evidence>
<dbReference type="Pfam" id="PF13782">
    <property type="entry name" value="SpoVAB"/>
    <property type="match status" value="1"/>
</dbReference>
<dbReference type="RefSeq" id="WP_154518932.1">
    <property type="nucleotide sequence ID" value="NZ_VUMT01000007.1"/>
</dbReference>
<dbReference type="Proteomes" id="UP000482209">
    <property type="component" value="Unassembled WGS sequence"/>
</dbReference>
<feature type="transmembrane region" description="Helical" evidence="1">
    <location>
        <begin position="6"/>
        <end position="34"/>
    </location>
</feature>
<dbReference type="PROSITE" id="PS51257">
    <property type="entry name" value="PROKAR_LIPOPROTEIN"/>
    <property type="match status" value="1"/>
</dbReference>
<proteinExistence type="predicted"/>